<gene>
    <name evidence="1" type="ORF">OLEA9_A119564</name>
</gene>
<accession>A0A8S0PL79</accession>
<dbReference type="AlphaFoldDB" id="A0A8S0PL79"/>
<protein>
    <submittedName>
        <fullName evidence="1">Uncharacterized protein</fullName>
    </submittedName>
</protein>
<proteinExistence type="predicted"/>
<reference evidence="1 2" key="1">
    <citation type="submission" date="2019-12" db="EMBL/GenBank/DDBJ databases">
        <authorList>
            <person name="Alioto T."/>
            <person name="Alioto T."/>
            <person name="Gomez Garrido J."/>
        </authorList>
    </citation>
    <scope>NUCLEOTIDE SEQUENCE [LARGE SCALE GENOMIC DNA]</scope>
</reference>
<dbReference type="Gramene" id="OE9A119564T1">
    <property type="protein sequence ID" value="OE9A119564C1"/>
    <property type="gene ID" value="OE9A119564"/>
</dbReference>
<evidence type="ECO:0000313" key="1">
    <source>
        <dbReference type="EMBL" id="CAA2954906.1"/>
    </source>
</evidence>
<dbReference type="EMBL" id="CACTIH010000130">
    <property type="protein sequence ID" value="CAA2954906.1"/>
    <property type="molecule type" value="Genomic_DNA"/>
</dbReference>
<sequence>MPENQATSLSWPERITDMAYTPCPRNYLEMPRNQATSLSQSGRTLDKACKPYLEITQKCLKINLHPCHGLDASRTRPVHRVRETA</sequence>
<comment type="caution">
    <text evidence="1">The sequence shown here is derived from an EMBL/GenBank/DDBJ whole genome shotgun (WGS) entry which is preliminary data.</text>
</comment>
<name>A0A8S0PL79_OLEEU</name>
<keyword evidence="2" id="KW-1185">Reference proteome</keyword>
<organism evidence="1 2">
    <name type="scientific">Olea europaea subsp. europaea</name>
    <dbReference type="NCBI Taxonomy" id="158383"/>
    <lineage>
        <taxon>Eukaryota</taxon>
        <taxon>Viridiplantae</taxon>
        <taxon>Streptophyta</taxon>
        <taxon>Embryophyta</taxon>
        <taxon>Tracheophyta</taxon>
        <taxon>Spermatophyta</taxon>
        <taxon>Magnoliopsida</taxon>
        <taxon>eudicotyledons</taxon>
        <taxon>Gunneridae</taxon>
        <taxon>Pentapetalae</taxon>
        <taxon>asterids</taxon>
        <taxon>lamiids</taxon>
        <taxon>Lamiales</taxon>
        <taxon>Oleaceae</taxon>
        <taxon>Oleeae</taxon>
        <taxon>Olea</taxon>
    </lineage>
</organism>
<dbReference type="Proteomes" id="UP000594638">
    <property type="component" value="Unassembled WGS sequence"/>
</dbReference>
<evidence type="ECO:0000313" key="2">
    <source>
        <dbReference type="Proteomes" id="UP000594638"/>
    </source>
</evidence>